<protein>
    <submittedName>
        <fullName evidence="1">DUF3515 domain-containing protein</fullName>
    </submittedName>
</protein>
<gene>
    <name evidence="1" type="ORF">M3B43_01195</name>
</gene>
<evidence type="ECO:0000313" key="1">
    <source>
        <dbReference type="EMBL" id="MCT1605956.1"/>
    </source>
</evidence>
<dbReference type="Proteomes" id="UP001205046">
    <property type="component" value="Unassembled WGS sequence"/>
</dbReference>
<dbReference type="Pfam" id="PF12028">
    <property type="entry name" value="DUF3515"/>
    <property type="match status" value="1"/>
</dbReference>
<dbReference type="EMBL" id="JALXMO010000002">
    <property type="protein sequence ID" value="MCT1605956.1"/>
    <property type="molecule type" value="Genomic_DNA"/>
</dbReference>
<reference evidence="1 2" key="1">
    <citation type="submission" date="2022-04" db="EMBL/GenBank/DDBJ databases">
        <title>Human microbiome associated bacterial genomes.</title>
        <authorList>
            <person name="Sandstrom S."/>
            <person name="Salamzade R."/>
            <person name="Kalan L.R."/>
        </authorList>
    </citation>
    <scope>NUCLEOTIDE SEQUENCE [LARGE SCALE GENOMIC DNA]</scope>
    <source>
        <strain evidence="2">p3-SID767</strain>
    </source>
</reference>
<name>A0ABT2HMP0_9MICC</name>
<keyword evidence="2" id="KW-1185">Reference proteome</keyword>
<evidence type="ECO:0000313" key="2">
    <source>
        <dbReference type="Proteomes" id="UP001205046"/>
    </source>
</evidence>
<comment type="caution">
    <text evidence="1">The sequence shown here is derived from an EMBL/GenBank/DDBJ whole genome shotgun (WGS) entry which is preliminary data.</text>
</comment>
<organism evidence="1 2">
    <name type="scientific">Nesterenkonia massiliensis</name>
    <dbReference type="NCBI Taxonomy" id="1232429"/>
    <lineage>
        <taxon>Bacteria</taxon>
        <taxon>Bacillati</taxon>
        <taxon>Actinomycetota</taxon>
        <taxon>Actinomycetes</taxon>
        <taxon>Micrococcales</taxon>
        <taxon>Micrococcaceae</taxon>
        <taxon>Nesterenkonia</taxon>
    </lineage>
</organism>
<dbReference type="RefSeq" id="WP_260072202.1">
    <property type="nucleotide sequence ID" value="NZ_JALXMO010000002.1"/>
</dbReference>
<accession>A0ABT2HMP0</accession>
<dbReference type="InterPro" id="IPR021903">
    <property type="entry name" value="DUF3515"/>
</dbReference>
<sequence length="185" mass="19821">MSDNSAQPTVLTSSAPRPRPRIGAVLTGSAALARGLRAMLAAGMLLLTSCAATATVEPAPYAEDPDCAEVLLRLPEVIGDQERRPTSSQGTAVWGEPSEIVLRCGVEPIGPTTEPCVRYGGIDWVAMDREDHWQLVSYGRVPTVEVLLAMEQISSVNAMPPLTDAVSRIEQSRECTAYVENSEDL</sequence>
<proteinExistence type="predicted"/>